<name>A0A1E4T477_9ASCO</name>
<proteinExistence type="predicted"/>
<dbReference type="EMBL" id="KV453850">
    <property type="protein sequence ID" value="ODV86560.1"/>
    <property type="molecule type" value="Genomic_DNA"/>
</dbReference>
<dbReference type="Proteomes" id="UP000094801">
    <property type="component" value="Unassembled WGS sequence"/>
</dbReference>
<accession>A0A1E4T477</accession>
<keyword evidence="2" id="KW-1185">Reference proteome</keyword>
<reference evidence="2" key="1">
    <citation type="submission" date="2016-04" db="EMBL/GenBank/DDBJ databases">
        <title>Comparative genomics of biotechnologically important yeasts.</title>
        <authorList>
            <consortium name="DOE Joint Genome Institute"/>
            <person name="Riley R."/>
            <person name="Haridas S."/>
            <person name="Wolfe K.H."/>
            <person name="Lopes M.R."/>
            <person name="Hittinger C.T."/>
            <person name="Goker M."/>
            <person name="Salamov A."/>
            <person name="Wisecaver J."/>
            <person name="Long T.M."/>
            <person name="Aerts A.L."/>
            <person name="Barry K."/>
            <person name="Choi C."/>
            <person name="Clum A."/>
            <person name="Coughlan A.Y."/>
            <person name="Deshpande S."/>
            <person name="Douglass A.P."/>
            <person name="Hanson S.J."/>
            <person name="Klenk H.-P."/>
            <person name="Labutti K."/>
            <person name="Lapidus A."/>
            <person name="Lindquist E."/>
            <person name="Lipzen A."/>
            <person name="Meier-Kolthoff J.P."/>
            <person name="Ohm R.A."/>
            <person name="Otillar R.P."/>
            <person name="Pangilinan J."/>
            <person name="Peng Y."/>
            <person name="Rokas A."/>
            <person name="Rosa C.A."/>
            <person name="Scheuner C."/>
            <person name="Sibirny A.A."/>
            <person name="Slot J.C."/>
            <person name="Stielow J.B."/>
            <person name="Sun H."/>
            <person name="Kurtzman C.P."/>
            <person name="Blackwell M."/>
            <person name="Grigoriev I.V."/>
            <person name="Jeffries T.W."/>
        </authorList>
    </citation>
    <scope>NUCLEOTIDE SEQUENCE [LARGE SCALE GENOMIC DNA]</scope>
    <source>
        <strain evidence="2">NRRL YB-2248</strain>
    </source>
</reference>
<organism evidence="1 2">
    <name type="scientific">[Candida] arabinofermentans NRRL YB-2248</name>
    <dbReference type="NCBI Taxonomy" id="983967"/>
    <lineage>
        <taxon>Eukaryota</taxon>
        <taxon>Fungi</taxon>
        <taxon>Dikarya</taxon>
        <taxon>Ascomycota</taxon>
        <taxon>Saccharomycotina</taxon>
        <taxon>Pichiomycetes</taxon>
        <taxon>Pichiales</taxon>
        <taxon>Pichiaceae</taxon>
        <taxon>Ogataea</taxon>
        <taxon>Ogataea/Candida clade</taxon>
    </lineage>
</organism>
<gene>
    <name evidence="1" type="ORF">CANARDRAFT_175429</name>
</gene>
<dbReference type="AlphaFoldDB" id="A0A1E4T477"/>
<protein>
    <submittedName>
        <fullName evidence="1">Uncharacterized protein</fullName>
    </submittedName>
</protein>
<evidence type="ECO:0000313" key="1">
    <source>
        <dbReference type="EMBL" id="ODV86560.1"/>
    </source>
</evidence>
<sequence>MLTIFQSNEEPFWQIVVWKSYETEFDMENQDLNQVISCSALKESARFSTAQLLRLMV</sequence>
<evidence type="ECO:0000313" key="2">
    <source>
        <dbReference type="Proteomes" id="UP000094801"/>
    </source>
</evidence>